<feature type="transmembrane region" description="Helical" evidence="1">
    <location>
        <begin position="12"/>
        <end position="34"/>
    </location>
</feature>
<feature type="transmembrane region" description="Helical" evidence="1">
    <location>
        <begin position="204"/>
        <end position="221"/>
    </location>
</feature>
<evidence type="ECO:0000313" key="3">
    <source>
        <dbReference type="Proteomes" id="UP001208689"/>
    </source>
</evidence>
<accession>A0ABY6HRA8</accession>
<dbReference type="EMBL" id="CP104013">
    <property type="protein sequence ID" value="UYP45935.1"/>
    <property type="molecule type" value="Genomic_DNA"/>
</dbReference>
<feature type="transmembrane region" description="Helical" evidence="1">
    <location>
        <begin position="151"/>
        <end position="169"/>
    </location>
</feature>
<feature type="transmembrane region" description="Helical" evidence="1">
    <location>
        <begin position="89"/>
        <end position="107"/>
    </location>
</feature>
<keyword evidence="1" id="KW-0812">Transmembrane</keyword>
<name>A0ABY6HRA8_9ARCH</name>
<feature type="transmembrane region" description="Helical" evidence="1">
    <location>
        <begin position="175"/>
        <end position="192"/>
    </location>
</feature>
<keyword evidence="3" id="KW-1185">Reference proteome</keyword>
<keyword evidence="1" id="KW-1133">Transmembrane helix</keyword>
<sequence length="367" mass="42740">MMTMNYKQFYQHLIESTLLWIFSLAGFALFIHAYRIEMSVTDFDEGLALAVFIPLFAFCIYYYFMLNTFTHNIKNSLLLPTESNIPEEIIKFVIICLDLFLYTTWQIEPMDNTLIWFFLIFNGVFLIIYFLSIKISQKEELNQYYLTQQKANPQLSLLIVGGALIFSLLSLWNNFIVFPVSILYGIYISVKINHFFNLQDQKSVVLHFLVIFGLVNMIFWLSASITHTTRVVVDHLALPSLLQYIPTIFFGVNIAIMFRLKFYNMCQQLTFIPSLIPETGPNNLPPYYQEDISSPRSNFSQYQCPQCDTKIDESILSHLSHSISLFCPHCGNRIFQHDLVSKTPQQIVTEHQKILTSLNQGKMDRDI</sequence>
<keyword evidence="1" id="KW-0472">Membrane</keyword>
<feature type="transmembrane region" description="Helical" evidence="1">
    <location>
        <begin position="241"/>
        <end position="260"/>
    </location>
</feature>
<organism evidence="2 3">
    <name type="scientific">Candidatus Lokiarchaeum ossiferum</name>
    <dbReference type="NCBI Taxonomy" id="2951803"/>
    <lineage>
        <taxon>Archaea</taxon>
        <taxon>Promethearchaeati</taxon>
        <taxon>Promethearchaeota</taxon>
        <taxon>Promethearchaeia</taxon>
        <taxon>Promethearchaeales</taxon>
        <taxon>Promethearchaeaceae</taxon>
        <taxon>Candidatus Lokiarchaeum</taxon>
    </lineage>
</organism>
<reference evidence="2" key="1">
    <citation type="submission" date="2022-09" db="EMBL/GenBank/DDBJ databases">
        <title>Actin cytoskeleton and complex cell architecture in an #Asgard archaeon.</title>
        <authorList>
            <person name="Ponce Toledo R.I."/>
            <person name="Schleper C."/>
            <person name="Rodrigues Oliveira T."/>
            <person name="Wollweber F."/>
            <person name="Xu J."/>
            <person name="Rittmann S."/>
            <person name="Klingl A."/>
            <person name="Pilhofer M."/>
        </authorList>
    </citation>
    <scope>NUCLEOTIDE SEQUENCE</scope>
    <source>
        <strain evidence="2">B-35</strain>
    </source>
</reference>
<gene>
    <name evidence="2" type="ORF">NEF87_002220</name>
</gene>
<dbReference type="Gene3D" id="2.20.28.30">
    <property type="entry name" value="RNA polymerase ii, chain L"/>
    <property type="match status" value="1"/>
</dbReference>
<dbReference type="Proteomes" id="UP001208689">
    <property type="component" value="Chromosome"/>
</dbReference>
<protein>
    <submittedName>
        <fullName evidence="2">Uncharacterized protein</fullName>
    </submittedName>
</protein>
<feature type="transmembrane region" description="Helical" evidence="1">
    <location>
        <begin position="46"/>
        <end position="69"/>
    </location>
</feature>
<feature type="transmembrane region" description="Helical" evidence="1">
    <location>
        <begin position="113"/>
        <end position="131"/>
    </location>
</feature>
<proteinExistence type="predicted"/>
<evidence type="ECO:0000256" key="1">
    <source>
        <dbReference type="SAM" id="Phobius"/>
    </source>
</evidence>
<evidence type="ECO:0000313" key="2">
    <source>
        <dbReference type="EMBL" id="UYP45935.1"/>
    </source>
</evidence>